<evidence type="ECO:0000313" key="1">
    <source>
        <dbReference type="EMBL" id="RDB15751.1"/>
    </source>
</evidence>
<name>A0A369J174_HYPMA</name>
<dbReference type="Proteomes" id="UP000076154">
    <property type="component" value="Unassembled WGS sequence"/>
</dbReference>
<proteinExistence type="predicted"/>
<evidence type="ECO:0000313" key="2">
    <source>
        <dbReference type="Proteomes" id="UP000076154"/>
    </source>
</evidence>
<organism evidence="1 2">
    <name type="scientific">Hypsizygus marmoreus</name>
    <name type="common">White beech mushroom</name>
    <name type="synonym">Agaricus marmoreus</name>
    <dbReference type="NCBI Taxonomy" id="39966"/>
    <lineage>
        <taxon>Eukaryota</taxon>
        <taxon>Fungi</taxon>
        <taxon>Dikarya</taxon>
        <taxon>Basidiomycota</taxon>
        <taxon>Agaricomycotina</taxon>
        <taxon>Agaricomycetes</taxon>
        <taxon>Agaricomycetidae</taxon>
        <taxon>Agaricales</taxon>
        <taxon>Tricholomatineae</taxon>
        <taxon>Lyophyllaceae</taxon>
        <taxon>Hypsizygus</taxon>
    </lineage>
</organism>
<reference evidence="1" key="1">
    <citation type="submission" date="2018-04" db="EMBL/GenBank/DDBJ databases">
        <title>Whole genome sequencing of Hypsizygus marmoreus.</title>
        <authorList>
            <person name="Choi I.-G."/>
            <person name="Min B."/>
            <person name="Kim J.-G."/>
            <person name="Kim S."/>
            <person name="Oh Y.-L."/>
            <person name="Kong W.-S."/>
            <person name="Park H."/>
            <person name="Jeong J."/>
            <person name="Song E.-S."/>
        </authorList>
    </citation>
    <scope>NUCLEOTIDE SEQUENCE [LARGE SCALE GENOMIC DNA]</scope>
    <source>
        <strain evidence="1">51987-8</strain>
    </source>
</reference>
<dbReference type="InParanoid" id="A0A369J174"/>
<sequence>MLSASGPTPPWDFDVSINHHPTYVAQAELVVQPPDTFPVYIVSNRRLILDIRCLQHVATHCHHSRSFFERCQALELERISVLRSICFFVYLGFIL</sequence>
<protein>
    <submittedName>
        <fullName evidence="1">Uncharacterized protein</fullName>
    </submittedName>
</protein>
<comment type="caution">
    <text evidence="1">The sequence shown here is derived from an EMBL/GenBank/DDBJ whole genome shotgun (WGS) entry which is preliminary data.</text>
</comment>
<keyword evidence="2" id="KW-1185">Reference proteome</keyword>
<dbReference type="EMBL" id="LUEZ02000138">
    <property type="protein sequence ID" value="RDB15751.1"/>
    <property type="molecule type" value="Genomic_DNA"/>
</dbReference>
<gene>
    <name evidence="1" type="ORF">Hypma_003637</name>
</gene>
<accession>A0A369J174</accession>
<dbReference type="AlphaFoldDB" id="A0A369J174"/>